<reference evidence="2 3" key="1">
    <citation type="submission" date="2014-09" db="EMBL/GenBank/DDBJ databases">
        <authorList>
            <person name="Urmite Genomes Urmite Genomes"/>
        </authorList>
    </citation>
    <scope>NUCLEOTIDE SEQUENCE [LARGE SCALE GENOMIC DNA]</scope>
    <source>
        <strain evidence="2 3">ES2</strain>
    </source>
</reference>
<protein>
    <recommendedName>
        <fullName evidence="4">O-antigen polysaccharide polymerase Wzy</fullName>
    </recommendedName>
</protein>
<keyword evidence="1" id="KW-0472">Membrane</keyword>
<keyword evidence="1" id="KW-0812">Transmembrane</keyword>
<gene>
    <name evidence="2" type="ORF">BN1080_01034</name>
</gene>
<feature type="transmembrane region" description="Helical" evidence="1">
    <location>
        <begin position="66"/>
        <end position="87"/>
    </location>
</feature>
<feature type="transmembrane region" description="Helical" evidence="1">
    <location>
        <begin position="148"/>
        <end position="168"/>
    </location>
</feature>
<keyword evidence="3" id="KW-1185">Reference proteome</keyword>
<sequence>MVNNYSESDNKNERVFQVAVNILAGIAMLYYFAQIGQLFQAKDVLHFIILGIFAVKFVMDVAIFKVGFASFSLLLLFLPILSILGFAPSGNVQPLFNDRTQLIEKHFYLLAFAALFFYFIWSLLLVLDNKSFKKYDAIILKFFFRETNSLLSTWFFSAVAIASAIIYLPDLPGRAYHEFSPSLLPGNAWNSVVAISYFFVLIGVKGSMLRKAALLFVPFWLLSHYARVDILGLILILYVIITNMKKGKIFKANFNFKKFSIIAIGLLVFSYLGIVRHNGLVFDAAAILDSFAVLVNYPTVQDLVYSTAAAIEVTYDHGTSSTLLGYIPQLMPSFLGSEAGPGAAHLVAESIHTNYGLFIYGEYFLNYQVIGVILAPFLTYLVVFVPALLLRKVFGDFGFSLGYYLIVTTIARVFWYGYIYYIKPMLVIVPVFILIYLVINALEKELAGKPVLKFK</sequence>
<feature type="transmembrane region" description="Helical" evidence="1">
    <location>
        <begin position="401"/>
        <end position="419"/>
    </location>
</feature>
<feature type="transmembrane region" description="Helical" evidence="1">
    <location>
        <begin position="39"/>
        <end position="59"/>
    </location>
</feature>
<dbReference type="Proteomes" id="UP000043699">
    <property type="component" value="Unassembled WGS sequence"/>
</dbReference>
<accession>A0A098EIJ0</accession>
<feature type="transmembrane region" description="Helical" evidence="1">
    <location>
        <begin position="188"/>
        <end position="204"/>
    </location>
</feature>
<organism evidence="2 3">
    <name type="scientific">Planococcus massiliensis</name>
    <dbReference type="NCBI Taxonomy" id="1499687"/>
    <lineage>
        <taxon>Bacteria</taxon>
        <taxon>Bacillati</taxon>
        <taxon>Bacillota</taxon>
        <taxon>Bacilli</taxon>
        <taxon>Bacillales</taxon>
        <taxon>Caryophanaceae</taxon>
        <taxon>Planococcus</taxon>
    </lineage>
</organism>
<dbReference type="AlphaFoldDB" id="A0A098EIJ0"/>
<name>A0A098EIJ0_9BACL</name>
<proteinExistence type="predicted"/>
<feature type="transmembrane region" description="Helical" evidence="1">
    <location>
        <begin position="425"/>
        <end position="442"/>
    </location>
</feature>
<feature type="transmembrane region" description="Helical" evidence="1">
    <location>
        <begin position="256"/>
        <end position="273"/>
    </location>
</feature>
<evidence type="ECO:0000313" key="2">
    <source>
        <dbReference type="EMBL" id="CEG22114.1"/>
    </source>
</evidence>
<feature type="transmembrane region" description="Helical" evidence="1">
    <location>
        <begin position="216"/>
        <end position="241"/>
    </location>
</feature>
<feature type="transmembrane region" description="Helical" evidence="1">
    <location>
        <begin position="107"/>
        <end position="127"/>
    </location>
</feature>
<evidence type="ECO:0000313" key="3">
    <source>
        <dbReference type="Proteomes" id="UP000043699"/>
    </source>
</evidence>
<evidence type="ECO:0008006" key="4">
    <source>
        <dbReference type="Google" id="ProtNLM"/>
    </source>
</evidence>
<keyword evidence="1" id="KW-1133">Transmembrane helix</keyword>
<feature type="transmembrane region" description="Helical" evidence="1">
    <location>
        <begin position="367"/>
        <end position="389"/>
    </location>
</feature>
<feature type="transmembrane region" description="Helical" evidence="1">
    <location>
        <begin position="15"/>
        <end position="33"/>
    </location>
</feature>
<dbReference type="RefSeq" id="WP_052650843.1">
    <property type="nucleotide sequence ID" value="NZ_CCXS01000001.1"/>
</dbReference>
<dbReference type="STRING" id="1499687.BN1080_01034"/>
<evidence type="ECO:0000256" key="1">
    <source>
        <dbReference type="SAM" id="Phobius"/>
    </source>
</evidence>
<dbReference type="EMBL" id="CCXS01000001">
    <property type="protein sequence ID" value="CEG22114.1"/>
    <property type="molecule type" value="Genomic_DNA"/>
</dbReference>